<proteinExistence type="predicted"/>
<sequence length="391" mass="43565">MNWELVELSEVDTADWVDPVGHTPVWSSPGFRRVTEELPQHPVVNLLGVRAGKPVLMAPVLRTERPGGLLFYDLPAMIGDEGAFGDHKRLPEAQSEQFTALDLTVRRAAAYPSLVLGTHGAHHGVVLDPSLDKDERIELCRGLPEAVAAVAADFGCTSHGLLYLSEGLLDWIRPALGPEHEIAMLGAESVLECDGEDWQDYVASLSSRRRGRVLHERRSYLAGQDRSHIATGPDSIGEDLVDLRCNLRTRYGLPDQRDRTIAEFEALSRWCGEDLVVIRSLRAGEPVGFVICLRRGDTLYARTAGFDYDRLGPHDFCYFNLVYYDALEWGLPRGVRRLELGLASYPAKRTRGCHFEPRLGVFHLPGHGELRTALRLQDSGERARLIEQCGL</sequence>
<dbReference type="Proteomes" id="UP000517916">
    <property type="component" value="Unassembled WGS sequence"/>
</dbReference>
<keyword evidence="2" id="KW-1185">Reference proteome</keyword>
<evidence type="ECO:0008006" key="3">
    <source>
        <dbReference type="Google" id="ProtNLM"/>
    </source>
</evidence>
<dbReference type="InterPro" id="IPR007434">
    <property type="entry name" value="FemAB-like"/>
</dbReference>
<gene>
    <name evidence="1" type="ORF">BC739_001803</name>
</gene>
<comment type="caution">
    <text evidence="1">The sequence shown here is derived from an EMBL/GenBank/DDBJ whole genome shotgun (WGS) entry which is preliminary data.</text>
</comment>
<dbReference type="InterPro" id="IPR016181">
    <property type="entry name" value="Acyl_CoA_acyltransferase"/>
</dbReference>
<dbReference type="Pfam" id="PF04339">
    <property type="entry name" value="FemAB_like"/>
    <property type="match status" value="1"/>
</dbReference>
<reference evidence="1 2" key="1">
    <citation type="submission" date="2020-08" db="EMBL/GenBank/DDBJ databases">
        <title>Genomic Encyclopedia of Archaeal and Bacterial Type Strains, Phase II (KMG-II): from individual species to whole genera.</title>
        <authorList>
            <person name="Goeker M."/>
        </authorList>
    </citation>
    <scope>NUCLEOTIDE SEQUENCE [LARGE SCALE GENOMIC DNA]</scope>
    <source>
        <strain evidence="1 2">DSM 43850</strain>
    </source>
</reference>
<evidence type="ECO:0000313" key="2">
    <source>
        <dbReference type="Proteomes" id="UP000517916"/>
    </source>
</evidence>
<organism evidence="1 2">
    <name type="scientific">Kutzneria viridogrisea</name>
    <dbReference type="NCBI Taxonomy" id="47990"/>
    <lineage>
        <taxon>Bacteria</taxon>
        <taxon>Bacillati</taxon>
        <taxon>Actinomycetota</taxon>
        <taxon>Actinomycetes</taxon>
        <taxon>Pseudonocardiales</taxon>
        <taxon>Pseudonocardiaceae</taxon>
        <taxon>Kutzneria</taxon>
    </lineage>
</organism>
<name>A0ABR6BD02_9PSEU</name>
<dbReference type="SUPFAM" id="SSF55729">
    <property type="entry name" value="Acyl-CoA N-acyltransferases (Nat)"/>
    <property type="match status" value="1"/>
</dbReference>
<evidence type="ECO:0000313" key="1">
    <source>
        <dbReference type="EMBL" id="MBA8924606.1"/>
    </source>
</evidence>
<protein>
    <recommendedName>
        <fullName evidence="3">GNAT family N-acetyltransferase</fullName>
    </recommendedName>
</protein>
<dbReference type="RefSeq" id="WP_025357865.1">
    <property type="nucleotide sequence ID" value="NZ_BAAABQ010000001.1"/>
</dbReference>
<dbReference type="EMBL" id="JACJID010000001">
    <property type="protein sequence ID" value="MBA8924606.1"/>
    <property type="molecule type" value="Genomic_DNA"/>
</dbReference>
<accession>A0ABR6BD02</accession>